<dbReference type="STRING" id="667676.SAMN05192539_101851"/>
<organism evidence="2 3">
    <name type="scientific">Paraburkholderia diazotrophica</name>
    <dbReference type="NCBI Taxonomy" id="667676"/>
    <lineage>
        <taxon>Bacteria</taxon>
        <taxon>Pseudomonadati</taxon>
        <taxon>Pseudomonadota</taxon>
        <taxon>Betaproteobacteria</taxon>
        <taxon>Burkholderiales</taxon>
        <taxon>Burkholderiaceae</taxon>
        <taxon>Paraburkholderia</taxon>
    </lineage>
</organism>
<dbReference type="RefSeq" id="WP_090868975.1">
    <property type="nucleotide sequence ID" value="NZ_FNYE01000018.1"/>
</dbReference>
<protein>
    <submittedName>
        <fullName evidence="2">Uncharacterized protein</fullName>
    </submittedName>
</protein>
<gene>
    <name evidence="2" type="ORF">SAMN05192539_101851</name>
</gene>
<evidence type="ECO:0000313" key="3">
    <source>
        <dbReference type="Proteomes" id="UP000198866"/>
    </source>
</evidence>
<evidence type="ECO:0000256" key="1">
    <source>
        <dbReference type="SAM" id="MobiDB-lite"/>
    </source>
</evidence>
<name>A0A1H7BLE1_9BURK</name>
<feature type="region of interest" description="Disordered" evidence="1">
    <location>
        <begin position="1"/>
        <end position="65"/>
    </location>
</feature>
<evidence type="ECO:0000313" key="2">
    <source>
        <dbReference type="EMBL" id="SEJ78278.1"/>
    </source>
</evidence>
<feature type="compositionally biased region" description="Basic and acidic residues" evidence="1">
    <location>
        <begin position="35"/>
        <end position="45"/>
    </location>
</feature>
<accession>A0A1H7BLE1</accession>
<feature type="compositionally biased region" description="Polar residues" evidence="1">
    <location>
        <begin position="1"/>
        <end position="12"/>
    </location>
</feature>
<sequence length="65" mass="6989">MANTINEQQNTMDEPGGPEAPLADENTRRAKTKNKRTDKAAHGEPTDPDFEPPVVPGDTNTASRG</sequence>
<keyword evidence="3" id="KW-1185">Reference proteome</keyword>
<dbReference type="EMBL" id="FNYE01000018">
    <property type="protein sequence ID" value="SEJ78278.1"/>
    <property type="molecule type" value="Genomic_DNA"/>
</dbReference>
<proteinExistence type="predicted"/>
<reference evidence="3" key="1">
    <citation type="submission" date="2016-10" db="EMBL/GenBank/DDBJ databases">
        <authorList>
            <person name="Varghese N."/>
            <person name="Submissions S."/>
        </authorList>
    </citation>
    <scope>NUCLEOTIDE SEQUENCE [LARGE SCALE GENOMIC DNA]</scope>
    <source>
        <strain evidence="3">LMG 26031</strain>
    </source>
</reference>
<dbReference type="Proteomes" id="UP000198866">
    <property type="component" value="Unassembled WGS sequence"/>
</dbReference>
<dbReference type="AlphaFoldDB" id="A0A1H7BLE1"/>
<dbReference type="OrthoDB" id="9135481at2"/>